<gene>
    <name evidence="12" type="primary">Bbox1-L5</name>
    <name evidence="12" type="ORF">Hamer_G023805</name>
</gene>
<dbReference type="GO" id="GO:0005739">
    <property type="term" value="C:mitochondrion"/>
    <property type="evidence" value="ECO:0007669"/>
    <property type="project" value="TreeGrafter"/>
</dbReference>
<dbReference type="AlphaFoldDB" id="A0A8J5ML36"/>
<evidence type="ECO:0000313" key="13">
    <source>
        <dbReference type="Proteomes" id="UP000747542"/>
    </source>
</evidence>
<evidence type="ECO:0000256" key="2">
    <source>
        <dbReference type="ARBA" id="ARBA00001961"/>
    </source>
</evidence>
<name>A0A8J5ML36_HOMAM</name>
<evidence type="ECO:0000256" key="9">
    <source>
        <dbReference type="ARBA" id="ARBA00023004"/>
    </source>
</evidence>
<comment type="cofactor">
    <cofactor evidence="2">
        <name>L-ascorbate</name>
        <dbReference type="ChEBI" id="CHEBI:38290"/>
    </cofactor>
</comment>
<dbReference type="Proteomes" id="UP000747542">
    <property type="component" value="Unassembled WGS sequence"/>
</dbReference>
<keyword evidence="6" id="KW-0124">Carnitine biosynthesis</keyword>
<evidence type="ECO:0000256" key="3">
    <source>
        <dbReference type="ARBA" id="ARBA00005022"/>
    </source>
</evidence>
<dbReference type="InterPro" id="IPR010376">
    <property type="entry name" value="GBBH-like_N"/>
</dbReference>
<organism evidence="12 13">
    <name type="scientific">Homarus americanus</name>
    <name type="common">American lobster</name>
    <dbReference type="NCBI Taxonomy" id="6706"/>
    <lineage>
        <taxon>Eukaryota</taxon>
        <taxon>Metazoa</taxon>
        <taxon>Ecdysozoa</taxon>
        <taxon>Arthropoda</taxon>
        <taxon>Crustacea</taxon>
        <taxon>Multicrustacea</taxon>
        <taxon>Malacostraca</taxon>
        <taxon>Eumalacostraca</taxon>
        <taxon>Eucarida</taxon>
        <taxon>Decapoda</taxon>
        <taxon>Pleocyemata</taxon>
        <taxon>Astacidea</taxon>
        <taxon>Nephropoidea</taxon>
        <taxon>Nephropidae</taxon>
        <taxon>Homarus</taxon>
    </lineage>
</organism>
<dbReference type="InterPro" id="IPR038492">
    <property type="entry name" value="GBBH-like_N_sf"/>
</dbReference>
<evidence type="ECO:0000256" key="8">
    <source>
        <dbReference type="ARBA" id="ARBA00023002"/>
    </source>
</evidence>
<proteinExistence type="inferred from homology"/>
<dbReference type="UniPathway" id="UPA00118"/>
<evidence type="ECO:0000256" key="5">
    <source>
        <dbReference type="ARBA" id="ARBA00022723"/>
    </source>
</evidence>
<comment type="similarity">
    <text evidence="4">Belongs to the gamma-BBH/TMLD family.</text>
</comment>
<keyword evidence="8" id="KW-0560">Oxidoreductase</keyword>
<evidence type="ECO:0000256" key="6">
    <source>
        <dbReference type="ARBA" id="ARBA00022873"/>
    </source>
</evidence>
<comment type="caution">
    <text evidence="12">The sequence shown here is derived from an EMBL/GenBank/DDBJ whole genome shotgun (WGS) entry which is preliminary data.</text>
</comment>
<evidence type="ECO:0000259" key="11">
    <source>
        <dbReference type="Pfam" id="PF06155"/>
    </source>
</evidence>
<protein>
    <submittedName>
        <fullName evidence="12">Gamma-butyrobetaine dioxygenase-like 5</fullName>
    </submittedName>
</protein>
<dbReference type="Pfam" id="PF06155">
    <property type="entry name" value="GBBH-like_N"/>
    <property type="match status" value="1"/>
</dbReference>
<evidence type="ECO:0000256" key="4">
    <source>
        <dbReference type="ARBA" id="ARBA00008654"/>
    </source>
</evidence>
<sequence length="421" mass="48547">MSRLGWQRVVGVARLYNEAAHATSTPTRSFHTTSTFLLNTSEGVVRKVEKGDTSLLVEFSDGTREEFPYCWLRDNCQCPSTNPICVVVLSHRGNGFNHWQVSEGGMILQWSSGHHSHYKAQWLQKRAFNLTPRAVKRAKLALKKDLWGPDFKLTTFDYEELVGDEKVLLQWLVTMEKVGVTIITNTPREPRACFNIINKVGFVKPTHYGVHYPIRNKLGANSLAYTDSKLGMHNDLPYYEYVPGIIFLHCITQFTGEGGENDLTDGFHVAEYMRRHHPQEYELLTDTPVYFWNKGSALVEQETTEFYKLLNIPMIVVNRKGEVMRVNNSQLRDSYLDLPPHQVAPWYSALRLYNRVIEEQAIRNKLNDGETMVMDNTRLLHGRTAYNGAVGERYMDQVYLDWDEAVSTRRVLQEKYDVSLQ</sequence>
<dbReference type="InterPro" id="IPR042098">
    <property type="entry name" value="TauD-like_sf"/>
</dbReference>
<dbReference type="GO" id="GO:0016706">
    <property type="term" value="F:2-oxoglutarate-dependent dioxygenase activity"/>
    <property type="evidence" value="ECO:0007669"/>
    <property type="project" value="UniProtKB-ARBA"/>
</dbReference>
<keyword evidence="7 12" id="KW-0223">Dioxygenase</keyword>
<dbReference type="Pfam" id="PF02668">
    <property type="entry name" value="TauD"/>
    <property type="match status" value="1"/>
</dbReference>
<evidence type="ECO:0000259" key="10">
    <source>
        <dbReference type="Pfam" id="PF02668"/>
    </source>
</evidence>
<evidence type="ECO:0000313" key="12">
    <source>
        <dbReference type="EMBL" id="KAG7155513.1"/>
    </source>
</evidence>
<dbReference type="FunFam" id="3.60.130.10:FF:000001">
    <property type="entry name" value="Trimethyllysine dioxygenase, mitochondrial"/>
    <property type="match status" value="1"/>
</dbReference>
<feature type="domain" description="TauD/TfdA-like" evidence="10">
    <location>
        <begin position="147"/>
        <end position="398"/>
    </location>
</feature>
<comment type="cofactor">
    <cofactor evidence="1">
        <name>Fe(2+)</name>
        <dbReference type="ChEBI" id="CHEBI:29033"/>
    </cofactor>
</comment>
<reference evidence="12" key="1">
    <citation type="journal article" date="2021" name="Sci. Adv.">
        <title>The American lobster genome reveals insights on longevity, neural, and immune adaptations.</title>
        <authorList>
            <person name="Polinski J.M."/>
            <person name="Zimin A.V."/>
            <person name="Clark K.F."/>
            <person name="Kohn A.B."/>
            <person name="Sadowski N."/>
            <person name="Timp W."/>
            <person name="Ptitsyn A."/>
            <person name="Khanna P."/>
            <person name="Romanova D.Y."/>
            <person name="Williams P."/>
            <person name="Greenwood S.J."/>
            <person name="Moroz L.L."/>
            <person name="Walt D.R."/>
            <person name="Bodnar A.G."/>
        </authorList>
    </citation>
    <scope>NUCLEOTIDE SEQUENCE</scope>
    <source>
        <strain evidence="12">GMGI-L3</strain>
    </source>
</reference>
<dbReference type="Gene3D" id="3.60.130.10">
    <property type="entry name" value="Clavaminate synthase-like"/>
    <property type="match status" value="1"/>
</dbReference>
<dbReference type="GO" id="GO:0046872">
    <property type="term" value="F:metal ion binding"/>
    <property type="evidence" value="ECO:0007669"/>
    <property type="project" value="UniProtKB-KW"/>
</dbReference>
<dbReference type="EMBL" id="JAHLQT010041414">
    <property type="protein sequence ID" value="KAG7155513.1"/>
    <property type="molecule type" value="Genomic_DNA"/>
</dbReference>
<evidence type="ECO:0000256" key="7">
    <source>
        <dbReference type="ARBA" id="ARBA00022964"/>
    </source>
</evidence>
<keyword evidence="5" id="KW-0479">Metal-binding</keyword>
<dbReference type="PANTHER" id="PTHR10696:SF33">
    <property type="entry name" value="GAMMA-BUTYROBETAINE DIOXYGENASE"/>
    <property type="match status" value="1"/>
</dbReference>
<feature type="domain" description="Gamma-butyrobetaine hydroxylase-like N-terminal" evidence="11">
    <location>
        <begin position="48"/>
        <end position="123"/>
    </location>
</feature>
<comment type="pathway">
    <text evidence="3">Amine and polyamine biosynthesis; carnitine biosynthesis.</text>
</comment>
<evidence type="ECO:0000256" key="1">
    <source>
        <dbReference type="ARBA" id="ARBA00001954"/>
    </source>
</evidence>
<dbReference type="SUPFAM" id="SSF51197">
    <property type="entry name" value="Clavaminate synthase-like"/>
    <property type="match status" value="1"/>
</dbReference>
<keyword evidence="13" id="KW-1185">Reference proteome</keyword>
<dbReference type="CDD" id="cd00250">
    <property type="entry name" value="CAS_like"/>
    <property type="match status" value="1"/>
</dbReference>
<keyword evidence="9" id="KW-0408">Iron</keyword>
<dbReference type="PANTHER" id="PTHR10696">
    <property type="entry name" value="GAMMA-BUTYROBETAINE HYDROXYLASE-RELATED"/>
    <property type="match status" value="1"/>
</dbReference>
<dbReference type="InterPro" id="IPR003819">
    <property type="entry name" value="TauD/TfdA-like"/>
</dbReference>
<dbReference type="GO" id="GO:0045329">
    <property type="term" value="P:carnitine biosynthetic process"/>
    <property type="evidence" value="ECO:0007669"/>
    <property type="project" value="UniProtKB-UniPathway"/>
</dbReference>
<dbReference type="InterPro" id="IPR050411">
    <property type="entry name" value="AlphaKG_dependent_hydroxylases"/>
</dbReference>
<accession>A0A8J5ML36</accession>
<dbReference type="Gene3D" id="3.30.2020.30">
    <property type="match status" value="1"/>
</dbReference>